<sequence>MWGVPGGAALGGPGSQAQLWPQFRTGAGVAFDVKTDVTIDARGLAKVARVDFPSGCTVHGLVATCADDLRADGGPSGLVSLNSWLHVRALPGVKAGEHGGYTLKASSPLWRGPAVLAGRVEIGAPDLKPAPLVGHQGLRVGQTVAEPVSFTNRGDRPSAGVQVFLQTSPGLTFAREYRNCDYHEAKGFDFSWALCHFPGARITPGETAALTAPATVKVGAAALDTGLQVVTMPAGDPNFWTMTYDHRGTGPALGLRVVHRGRPTAVPASDMGLPGATTFNSSVALLAARNTADLQVWGSTSFFQKQGAVVPVSFGLLDRGPGGLWNTPLQLRFTAPPGTTVVTADGSCHLENPSVPGTYLCDDAALAFGPQARATWNFQLRVDQVVQNAKGRVELTRHFPFDPNPANDSSWVTVN</sequence>
<evidence type="ECO:0000313" key="1">
    <source>
        <dbReference type="EMBL" id="RAG84850.1"/>
    </source>
</evidence>
<accession>A0A2X0KD07</accession>
<protein>
    <submittedName>
        <fullName evidence="1">Uncharacterized protein</fullName>
    </submittedName>
</protein>
<dbReference type="AlphaFoldDB" id="A0A2X0KD07"/>
<name>A0A2X0KD07_9ACTN</name>
<dbReference type="Proteomes" id="UP000248889">
    <property type="component" value="Unassembled WGS sequence"/>
</dbReference>
<dbReference type="RefSeq" id="WP_111501426.1">
    <property type="nucleotide sequence ID" value="NZ_QKYN01000057.1"/>
</dbReference>
<dbReference type="EMBL" id="QKYN01000057">
    <property type="protein sequence ID" value="RAG84850.1"/>
    <property type="molecule type" value="Genomic_DNA"/>
</dbReference>
<reference evidence="1 2" key="1">
    <citation type="submission" date="2018-06" db="EMBL/GenBank/DDBJ databases">
        <title>Streptacidiphilus pinicola sp. nov., isolated from pine grove soil.</title>
        <authorList>
            <person name="Roh S.G."/>
            <person name="Park S."/>
            <person name="Kim M.-K."/>
            <person name="Yun B.-R."/>
            <person name="Park J."/>
            <person name="Kim M.J."/>
            <person name="Kim Y.S."/>
            <person name="Kim S.B."/>
        </authorList>
    </citation>
    <scope>NUCLEOTIDE SEQUENCE [LARGE SCALE GENOMIC DNA]</scope>
    <source>
        <strain evidence="1 2">MMS16-CNU450</strain>
    </source>
</reference>
<comment type="caution">
    <text evidence="1">The sequence shown here is derived from an EMBL/GenBank/DDBJ whole genome shotgun (WGS) entry which is preliminary data.</text>
</comment>
<organism evidence="1 2">
    <name type="scientific">Streptacidiphilus pinicola</name>
    <dbReference type="NCBI Taxonomy" id="2219663"/>
    <lineage>
        <taxon>Bacteria</taxon>
        <taxon>Bacillati</taxon>
        <taxon>Actinomycetota</taxon>
        <taxon>Actinomycetes</taxon>
        <taxon>Kitasatosporales</taxon>
        <taxon>Streptomycetaceae</taxon>
        <taxon>Streptacidiphilus</taxon>
    </lineage>
</organism>
<gene>
    <name evidence="1" type="ORF">DN069_14700</name>
</gene>
<evidence type="ECO:0000313" key="2">
    <source>
        <dbReference type="Proteomes" id="UP000248889"/>
    </source>
</evidence>
<keyword evidence="2" id="KW-1185">Reference proteome</keyword>
<proteinExistence type="predicted"/>
<dbReference type="OrthoDB" id="4218847at2"/>